<reference evidence="2 3" key="2">
    <citation type="submission" date="2012-02" db="EMBL/GenBank/DDBJ databases">
        <title>Improved High-Quality Draft sequence of Desulfobacter postgatei 2ac9.</title>
        <authorList>
            <consortium name="US DOE Joint Genome Institute"/>
            <person name="Lucas S."/>
            <person name="Han J."/>
            <person name="Lapidus A."/>
            <person name="Cheng J.-F."/>
            <person name="Goodwin L."/>
            <person name="Pitluck S."/>
            <person name="Peters L."/>
            <person name="Ovchinnikova G."/>
            <person name="Held B."/>
            <person name="Detter J.C."/>
            <person name="Han C."/>
            <person name="Tapia R."/>
            <person name="Land M."/>
            <person name="Hauser L."/>
            <person name="Kyrpides N."/>
            <person name="Ivanova N."/>
            <person name="Pagani I."/>
            <person name="Orellana R."/>
            <person name="Lovley D."/>
            <person name="Woyke T."/>
        </authorList>
    </citation>
    <scope>NUCLEOTIDE SEQUENCE [LARGE SCALE GENOMIC DNA]</scope>
    <source>
        <strain evidence="2 3">2ac9</strain>
    </source>
</reference>
<feature type="region of interest" description="Disordered" evidence="1">
    <location>
        <begin position="498"/>
        <end position="544"/>
    </location>
</feature>
<protein>
    <submittedName>
        <fullName evidence="2">Uncharacterized protein</fullName>
    </submittedName>
</protein>
<dbReference type="PROSITE" id="PS51257">
    <property type="entry name" value="PROKAR_LIPOPROTEIN"/>
    <property type="match status" value="1"/>
</dbReference>
<evidence type="ECO:0000256" key="1">
    <source>
        <dbReference type="SAM" id="MobiDB-lite"/>
    </source>
</evidence>
<evidence type="ECO:0000313" key="3">
    <source>
        <dbReference type="Proteomes" id="UP000005778"/>
    </source>
</evidence>
<gene>
    <name evidence="2" type="ORF">DespoDRAFT_00676</name>
</gene>
<organism evidence="2 3">
    <name type="scientific">Desulfobacter postgatei 2ac9</name>
    <dbReference type="NCBI Taxonomy" id="879212"/>
    <lineage>
        <taxon>Bacteria</taxon>
        <taxon>Pseudomonadati</taxon>
        <taxon>Thermodesulfobacteriota</taxon>
        <taxon>Desulfobacteria</taxon>
        <taxon>Desulfobacterales</taxon>
        <taxon>Desulfobacteraceae</taxon>
        <taxon>Desulfobacter</taxon>
    </lineage>
</organism>
<dbReference type="HOGENOM" id="CLU_520459_0_0_7"/>
<keyword evidence="3" id="KW-1185">Reference proteome</keyword>
<dbReference type="EMBL" id="CM001488">
    <property type="protein sequence ID" value="EIM62678.1"/>
    <property type="molecule type" value="Genomic_DNA"/>
</dbReference>
<accession>I5AZL5</accession>
<feature type="compositionally biased region" description="Gly residues" evidence="1">
    <location>
        <begin position="530"/>
        <end position="544"/>
    </location>
</feature>
<dbReference type="OrthoDB" id="5410776at2"/>
<dbReference type="Proteomes" id="UP000005778">
    <property type="component" value="Chromosome"/>
</dbReference>
<feature type="compositionally biased region" description="Polar residues" evidence="1">
    <location>
        <begin position="498"/>
        <end position="516"/>
    </location>
</feature>
<reference evidence="2 3" key="1">
    <citation type="submission" date="2011-09" db="EMBL/GenBank/DDBJ databases">
        <authorList>
            <consortium name="US DOE Joint Genome Institute (JGI-PGF)"/>
            <person name="Lucas S."/>
            <person name="Han J."/>
            <person name="Lapidus A."/>
            <person name="Cheng J.-F."/>
            <person name="Goodwin L."/>
            <person name="Pitluck S."/>
            <person name="Peters L."/>
            <person name="Land M.L."/>
            <person name="Hauser L."/>
            <person name="Orellana R."/>
            <person name="Lovley D."/>
            <person name="Woyke T.J."/>
        </authorList>
    </citation>
    <scope>NUCLEOTIDE SEQUENCE [LARGE SCALE GENOMIC DNA]</scope>
    <source>
        <strain evidence="2 3">2ac9</strain>
    </source>
</reference>
<evidence type="ECO:0000313" key="2">
    <source>
        <dbReference type="EMBL" id="EIM62678.1"/>
    </source>
</evidence>
<dbReference type="STRING" id="879212.DespoDRAFT_00676"/>
<sequence length="544" mass="60563">MTGRHPRVKTEPIFTNVVFILLALVFLTGCGQGLSDATKTQAKAVKQDLESTRDFIEAQKKKYAGLSTSPDFSAMAEYAAREKWGRAFADAGATLARAQDLYDKGLNVTIKQDKPEGEVQALAQIKQVNSIIRDAKDQAKAPLERVSRITAAMNRTQAMERSALESADTILSKVQDLEQGPVAKAKEQFPASEAKITARFAPFVKMADDTKVNTDIVKTQYKAHTEGPADYGAFVTAADAIEGAKVTLSREAPKFEKDLDQLYQSYTKILEDMKVDYFVNIYRESWDERSDFYNPRIFAYTVQVSPAVFQALNQSQGESIAELKSGGKGMNIRVTPGLESAFKALNLDLAAGWPDSRHNAATFYLESTQLKHFHKYLKEENGETSETGWEAVSASFYEQNLDNLGMAILSKPYGEFEPDPQAAPPGMAYVGNPKYGEWKKDENGNNFWSWYGKYAFFSNLFFFPPHYYSYGSWNRWRSDYRYKKPYYGQSQTGYTFGTRGSTMNQSPRYQNSTFSKTGGLKTASASVRGGASGLRGGGPKSKGK</sequence>
<name>I5AZL5_9BACT</name>
<dbReference type="RefSeq" id="WP_004071356.1">
    <property type="nucleotide sequence ID" value="NZ_CM001488.1"/>
</dbReference>
<dbReference type="eggNOG" id="COG1196">
    <property type="taxonomic scope" value="Bacteria"/>
</dbReference>
<dbReference type="AlphaFoldDB" id="I5AZL5"/>
<proteinExistence type="predicted"/>